<dbReference type="AlphaFoldDB" id="A0A1G1Y456"/>
<evidence type="ECO:0000313" key="13">
    <source>
        <dbReference type="Proteomes" id="UP000178385"/>
    </source>
</evidence>
<evidence type="ECO:0000256" key="6">
    <source>
        <dbReference type="ARBA" id="ARBA00024998"/>
    </source>
</evidence>
<dbReference type="Gene3D" id="3.30.300.20">
    <property type="match status" value="1"/>
</dbReference>
<dbReference type="InterPro" id="IPR005704">
    <property type="entry name" value="Ribosomal_uS3_bac-typ"/>
</dbReference>
<evidence type="ECO:0000256" key="7">
    <source>
        <dbReference type="ARBA" id="ARBA00035257"/>
    </source>
</evidence>
<dbReference type="InterPro" id="IPR004044">
    <property type="entry name" value="KH_dom_type_2"/>
</dbReference>
<dbReference type="GO" id="GO:0003729">
    <property type="term" value="F:mRNA binding"/>
    <property type="evidence" value="ECO:0007669"/>
    <property type="project" value="UniProtKB-UniRule"/>
</dbReference>
<dbReference type="FunFam" id="3.30.300.20:FF:000001">
    <property type="entry name" value="30S ribosomal protein S3"/>
    <property type="match status" value="1"/>
</dbReference>
<keyword evidence="2 8" id="KW-0699">rRNA-binding</keyword>
<keyword evidence="5 8" id="KW-0687">Ribonucleoprotein</keyword>
<organism evidence="12 13">
    <name type="scientific">Candidatus Buchananbacteria bacterium RIFCSPHIGHO2_01_FULL_47_11b</name>
    <dbReference type="NCBI Taxonomy" id="1797537"/>
    <lineage>
        <taxon>Bacteria</taxon>
        <taxon>Candidatus Buchananiibacteriota</taxon>
    </lineage>
</organism>
<evidence type="ECO:0000256" key="10">
    <source>
        <dbReference type="SAM" id="MobiDB-lite"/>
    </source>
</evidence>
<comment type="function">
    <text evidence="6 8">Binds the lower part of the 30S subunit head. Binds mRNA in the 70S ribosome, positioning it for translation.</text>
</comment>
<evidence type="ECO:0000313" key="12">
    <source>
        <dbReference type="EMBL" id="OGY46616.1"/>
    </source>
</evidence>
<accession>A0A1G1Y456</accession>
<dbReference type="GO" id="GO:0006412">
    <property type="term" value="P:translation"/>
    <property type="evidence" value="ECO:0007669"/>
    <property type="project" value="UniProtKB-UniRule"/>
</dbReference>
<dbReference type="InterPro" id="IPR001351">
    <property type="entry name" value="Ribosomal_uS3_C"/>
</dbReference>
<evidence type="ECO:0000256" key="8">
    <source>
        <dbReference type="HAMAP-Rule" id="MF_01309"/>
    </source>
</evidence>
<dbReference type="EMBL" id="MHIG01000030">
    <property type="protein sequence ID" value="OGY46616.1"/>
    <property type="molecule type" value="Genomic_DNA"/>
</dbReference>
<keyword evidence="4 8" id="KW-0689">Ribosomal protein</keyword>
<evidence type="ECO:0000256" key="1">
    <source>
        <dbReference type="ARBA" id="ARBA00010761"/>
    </source>
</evidence>
<dbReference type="SUPFAM" id="SSF54821">
    <property type="entry name" value="Ribosomal protein S3 C-terminal domain"/>
    <property type="match status" value="1"/>
</dbReference>
<dbReference type="HAMAP" id="MF_01309_B">
    <property type="entry name" value="Ribosomal_uS3_B"/>
    <property type="match status" value="1"/>
</dbReference>
<evidence type="ECO:0000256" key="4">
    <source>
        <dbReference type="ARBA" id="ARBA00022980"/>
    </source>
</evidence>
<dbReference type="GO" id="GO:0022627">
    <property type="term" value="C:cytosolic small ribosomal subunit"/>
    <property type="evidence" value="ECO:0007669"/>
    <property type="project" value="TreeGrafter"/>
</dbReference>
<name>A0A1G1Y456_9BACT</name>
<dbReference type="Gene3D" id="3.30.1140.32">
    <property type="entry name" value="Ribosomal protein S3, C-terminal domain"/>
    <property type="match status" value="1"/>
</dbReference>
<proteinExistence type="inferred from homology"/>
<protein>
    <recommendedName>
        <fullName evidence="7 8">Small ribosomal subunit protein uS3</fullName>
    </recommendedName>
</protein>
<dbReference type="NCBIfam" id="TIGR01009">
    <property type="entry name" value="rpsC_bact"/>
    <property type="match status" value="1"/>
</dbReference>
<dbReference type="SMART" id="SM00322">
    <property type="entry name" value="KH"/>
    <property type="match status" value="1"/>
</dbReference>
<evidence type="ECO:0000256" key="2">
    <source>
        <dbReference type="ARBA" id="ARBA00022730"/>
    </source>
</evidence>
<evidence type="ECO:0000256" key="3">
    <source>
        <dbReference type="ARBA" id="ARBA00022884"/>
    </source>
</evidence>
<keyword evidence="3 8" id="KW-0694">RNA-binding</keyword>
<dbReference type="Proteomes" id="UP000178385">
    <property type="component" value="Unassembled WGS sequence"/>
</dbReference>
<evidence type="ECO:0000256" key="9">
    <source>
        <dbReference type="RuleBase" id="RU003624"/>
    </source>
</evidence>
<feature type="region of interest" description="Disordered" evidence="10">
    <location>
        <begin position="215"/>
        <end position="241"/>
    </location>
</feature>
<dbReference type="Pfam" id="PF07650">
    <property type="entry name" value="KH_2"/>
    <property type="match status" value="1"/>
</dbReference>
<dbReference type="PROSITE" id="PS00548">
    <property type="entry name" value="RIBOSOMAL_S3"/>
    <property type="match status" value="1"/>
</dbReference>
<dbReference type="Pfam" id="PF00189">
    <property type="entry name" value="Ribosomal_S3_C"/>
    <property type="match status" value="1"/>
</dbReference>
<dbReference type="InterPro" id="IPR004087">
    <property type="entry name" value="KH_dom"/>
</dbReference>
<dbReference type="GO" id="GO:0019843">
    <property type="term" value="F:rRNA binding"/>
    <property type="evidence" value="ECO:0007669"/>
    <property type="project" value="UniProtKB-UniRule"/>
</dbReference>
<dbReference type="CDD" id="cd02412">
    <property type="entry name" value="KH-II_30S_S3"/>
    <property type="match status" value="1"/>
</dbReference>
<evidence type="ECO:0000259" key="11">
    <source>
        <dbReference type="PROSITE" id="PS50823"/>
    </source>
</evidence>
<dbReference type="InterPro" id="IPR036419">
    <property type="entry name" value="Ribosomal_S3_C_sf"/>
</dbReference>
<evidence type="ECO:0000256" key="5">
    <source>
        <dbReference type="ARBA" id="ARBA00023274"/>
    </source>
</evidence>
<gene>
    <name evidence="8" type="primary">rpsC</name>
    <name evidence="12" type="ORF">A2840_01725</name>
</gene>
<comment type="subunit">
    <text evidence="8">Part of the 30S ribosomal subunit. Forms a tight complex with proteins S10 and S14.</text>
</comment>
<dbReference type="InterPro" id="IPR018280">
    <property type="entry name" value="Ribosomal_uS3_CS"/>
</dbReference>
<dbReference type="PANTHER" id="PTHR11760:SF19">
    <property type="entry name" value="SMALL RIBOSOMAL SUBUNIT PROTEIN US3C"/>
    <property type="match status" value="1"/>
</dbReference>
<dbReference type="InterPro" id="IPR009019">
    <property type="entry name" value="KH_sf_prok-type"/>
</dbReference>
<sequence>MGQKVHPRAFRIGTLYGWNSKWFGRRNFPELLKQDIGIRKFLKKELKDAAVARVEIDRSANSITITIHTAKPGIIIGRGGQGVEELKKKIKREFIKDKTALSLNIQEVANPNLSAELVVQSMIADLEKRMPFRRVLKQSLGRVERTEAKGVKVTVAGRLNGAEIARTESLSSGSLPLHTLRADIDYSRGVARTTYGAIGVKVWIYKGEKFGIEEEKKETKNPLETVKPKFPRKTTEGSDNK</sequence>
<reference evidence="12 13" key="1">
    <citation type="journal article" date="2016" name="Nat. Commun.">
        <title>Thousands of microbial genomes shed light on interconnected biogeochemical processes in an aquifer system.</title>
        <authorList>
            <person name="Anantharaman K."/>
            <person name="Brown C.T."/>
            <person name="Hug L.A."/>
            <person name="Sharon I."/>
            <person name="Castelle C.J."/>
            <person name="Probst A.J."/>
            <person name="Thomas B.C."/>
            <person name="Singh A."/>
            <person name="Wilkins M.J."/>
            <person name="Karaoz U."/>
            <person name="Brodie E.L."/>
            <person name="Williams K.H."/>
            <person name="Hubbard S.S."/>
            <person name="Banfield J.F."/>
        </authorList>
    </citation>
    <scope>NUCLEOTIDE SEQUENCE [LARGE SCALE GENOMIC DNA]</scope>
</reference>
<comment type="similarity">
    <text evidence="1 8 9">Belongs to the universal ribosomal protein uS3 family.</text>
</comment>
<dbReference type="GO" id="GO:0003735">
    <property type="term" value="F:structural constituent of ribosome"/>
    <property type="evidence" value="ECO:0007669"/>
    <property type="project" value="InterPro"/>
</dbReference>
<dbReference type="PANTHER" id="PTHR11760">
    <property type="entry name" value="30S/40S RIBOSOMAL PROTEIN S3"/>
    <property type="match status" value="1"/>
</dbReference>
<dbReference type="PROSITE" id="PS50823">
    <property type="entry name" value="KH_TYPE_2"/>
    <property type="match status" value="1"/>
</dbReference>
<dbReference type="InterPro" id="IPR015946">
    <property type="entry name" value="KH_dom-like_a/b"/>
</dbReference>
<comment type="caution">
    <text evidence="12">The sequence shown here is derived from an EMBL/GenBank/DDBJ whole genome shotgun (WGS) entry which is preliminary data.</text>
</comment>
<dbReference type="InterPro" id="IPR057258">
    <property type="entry name" value="Ribosomal_uS3"/>
</dbReference>
<dbReference type="SUPFAM" id="SSF54814">
    <property type="entry name" value="Prokaryotic type KH domain (KH-domain type II)"/>
    <property type="match status" value="1"/>
</dbReference>
<feature type="domain" description="KH type-2" evidence="11">
    <location>
        <begin position="38"/>
        <end position="109"/>
    </location>
</feature>